<evidence type="ECO:0000259" key="3">
    <source>
        <dbReference type="Pfam" id="PF02771"/>
    </source>
</evidence>
<dbReference type="EC" id="1.3.8.7" evidence="4"/>
<keyword evidence="5" id="KW-1185">Reference proteome</keyword>
<dbReference type="Gene3D" id="2.40.110.10">
    <property type="entry name" value="Butyryl-CoA Dehydrogenase, subunit A, domain 2"/>
    <property type="match status" value="1"/>
</dbReference>
<dbReference type="Pfam" id="PF02771">
    <property type="entry name" value="Acyl-CoA_dh_N"/>
    <property type="match status" value="1"/>
</dbReference>
<dbReference type="InterPro" id="IPR006089">
    <property type="entry name" value="Acyl-CoA_DH_CS"/>
</dbReference>
<dbReference type="Pfam" id="PF02770">
    <property type="entry name" value="Acyl-CoA_dh_M"/>
    <property type="match status" value="1"/>
</dbReference>
<dbReference type="PANTHER" id="PTHR43292">
    <property type="entry name" value="ACYL-COA DEHYDROGENASE"/>
    <property type="match status" value="1"/>
</dbReference>
<dbReference type="InterPro" id="IPR052161">
    <property type="entry name" value="Mycobact_Acyl-CoA_DH"/>
</dbReference>
<gene>
    <name evidence="4" type="ORF">ABIE13_000461</name>
</gene>
<comment type="caution">
    <text evidence="4">The sequence shown here is derived from an EMBL/GenBank/DDBJ whole genome shotgun (WGS) entry which is preliminary data.</text>
</comment>
<accession>A0ABV2Q2V4</accession>
<dbReference type="PROSITE" id="PS00072">
    <property type="entry name" value="ACYL_COA_DH_1"/>
    <property type="match status" value="1"/>
</dbReference>
<evidence type="ECO:0000259" key="2">
    <source>
        <dbReference type="Pfam" id="PF02770"/>
    </source>
</evidence>
<feature type="domain" description="Acyl-CoA oxidase/dehydrogenase middle" evidence="2">
    <location>
        <begin position="132"/>
        <end position="227"/>
    </location>
</feature>
<dbReference type="InterPro" id="IPR009100">
    <property type="entry name" value="AcylCoA_DH/oxidase_NM_dom_sf"/>
</dbReference>
<dbReference type="PANTHER" id="PTHR43292:SF4">
    <property type="entry name" value="ACYL-COA DEHYDROGENASE FADE34"/>
    <property type="match status" value="1"/>
</dbReference>
<organism evidence="4 5">
    <name type="scientific">Ottowia thiooxydans</name>
    <dbReference type="NCBI Taxonomy" id="219182"/>
    <lineage>
        <taxon>Bacteria</taxon>
        <taxon>Pseudomonadati</taxon>
        <taxon>Pseudomonadota</taxon>
        <taxon>Betaproteobacteria</taxon>
        <taxon>Burkholderiales</taxon>
        <taxon>Comamonadaceae</taxon>
        <taxon>Ottowia</taxon>
    </lineage>
</organism>
<feature type="domain" description="Acyl-CoA dehydrogenase/oxidase N-terminal" evidence="3">
    <location>
        <begin position="20"/>
        <end position="128"/>
    </location>
</feature>
<evidence type="ECO:0000313" key="4">
    <source>
        <dbReference type="EMBL" id="MET4575364.1"/>
    </source>
</evidence>
<dbReference type="SUPFAM" id="SSF56645">
    <property type="entry name" value="Acyl-CoA dehydrogenase NM domain-like"/>
    <property type="match status" value="1"/>
</dbReference>
<reference evidence="4 5" key="1">
    <citation type="submission" date="2024-06" db="EMBL/GenBank/DDBJ databases">
        <title>Sorghum-associated microbial communities from plants grown in Nebraska, USA.</title>
        <authorList>
            <person name="Schachtman D."/>
        </authorList>
    </citation>
    <scope>NUCLEOTIDE SEQUENCE [LARGE SCALE GENOMIC DNA]</scope>
    <source>
        <strain evidence="4 5">2709</strain>
    </source>
</reference>
<protein>
    <submittedName>
        <fullName evidence="4">Acyl-CoA dehydrogenase</fullName>
        <ecNumber evidence="4">1.3.8.7</ecNumber>
    </submittedName>
</protein>
<keyword evidence="1 4" id="KW-0560">Oxidoreductase</keyword>
<sequence length="387" mass="42816">MSQQSHFRFEPFPQSKALMALRKEVRCFLGDEEKQGSWTPGPEGWAGFDRGFSKRLAARGWVGMTWPKKYGGHERTAMERHVVTEELLSAGAPVRAHWVADRQSGPVLLRFGTERQRELYLPRIAKGECTFCIGMSEAGSGSDLASVRTRAVPVEGGWRVSGAKLWTSNAHRAHMMILFARTASVEEDRRGGVSQFLVDLQSPGITINGIQNLAGESDFNEVVFDEVFIPEDMLIGTVGNGWNQVSSELTYERSGPDRWLSTYFLLRQLVAHTARQPSGSSHVATGRLVAHLWTLQRMSLSIAGMLQQGITPYTEAALVKDLGTGFEREIPDIARMVVPELERLGADHNGVLQAALERATLHAPSFSIRGGTREILRGIIAKSMGMR</sequence>
<proteinExistence type="predicted"/>
<dbReference type="EMBL" id="JBEPSH010000001">
    <property type="protein sequence ID" value="MET4575364.1"/>
    <property type="molecule type" value="Genomic_DNA"/>
</dbReference>
<dbReference type="InterPro" id="IPR046373">
    <property type="entry name" value="Acyl-CoA_Oxase/DH_mid-dom_sf"/>
</dbReference>
<dbReference type="RefSeq" id="WP_354440759.1">
    <property type="nucleotide sequence ID" value="NZ_JBEPSH010000001.1"/>
</dbReference>
<dbReference type="InterPro" id="IPR006091">
    <property type="entry name" value="Acyl-CoA_Oxase/DH_mid-dom"/>
</dbReference>
<dbReference type="Gene3D" id="1.20.140.10">
    <property type="entry name" value="Butyryl-CoA Dehydrogenase, subunit A, domain 3"/>
    <property type="match status" value="1"/>
</dbReference>
<name>A0ABV2Q2V4_9BURK</name>
<evidence type="ECO:0000256" key="1">
    <source>
        <dbReference type="ARBA" id="ARBA00023002"/>
    </source>
</evidence>
<evidence type="ECO:0000313" key="5">
    <source>
        <dbReference type="Proteomes" id="UP001549320"/>
    </source>
</evidence>
<dbReference type="Gene3D" id="1.10.540.10">
    <property type="entry name" value="Acyl-CoA dehydrogenase/oxidase, N-terminal domain"/>
    <property type="match status" value="1"/>
</dbReference>
<dbReference type="Proteomes" id="UP001549320">
    <property type="component" value="Unassembled WGS sequence"/>
</dbReference>
<dbReference type="GO" id="GO:0070991">
    <property type="term" value="F:medium-chain fatty acyl-CoA dehydrogenase activity"/>
    <property type="evidence" value="ECO:0007669"/>
    <property type="project" value="UniProtKB-EC"/>
</dbReference>
<dbReference type="InterPro" id="IPR013786">
    <property type="entry name" value="AcylCoA_DH/ox_N"/>
</dbReference>
<dbReference type="InterPro" id="IPR037069">
    <property type="entry name" value="AcylCoA_DH/ox_N_sf"/>
</dbReference>